<dbReference type="EMBL" id="JARBHB010000004">
    <property type="protein sequence ID" value="KAJ8886828.1"/>
    <property type="molecule type" value="Genomic_DNA"/>
</dbReference>
<comment type="caution">
    <text evidence="1">The sequence shown here is derived from an EMBL/GenBank/DDBJ whole genome shotgun (WGS) entry which is preliminary data.</text>
</comment>
<dbReference type="Proteomes" id="UP001159363">
    <property type="component" value="Chromosome X"/>
</dbReference>
<gene>
    <name evidence="1" type="ORF">PR048_013040</name>
</gene>
<keyword evidence="2" id="KW-1185">Reference proteome</keyword>
<sequence>MDDKRLIIEYGINTLPYGYQEECLWNQQQKSKSKCRPTARIAKLHPACMTNSNQLTSSLRGKNPARAPPSDVSTCVSYLARDLPVPHQAASLAPPPGGSPGSTQLPRFCSRTFYYTLLSFASGSLRTRR</sequence>
<accession>A0ABQ9HR22</accession>
<evidence type="ECO:0000313" key="2">
    <source>
        <dbReference type="Proteomes" id="UP001159363"/>
    </source>
</evidence>
<name>A0ABQ9HR22_9NEOP</name>
<organism evidence="1 2">
    <name type="scientific">Dryococelus australis</name>
    <dbReference type="NCBI Taxonomy" id="614101"/>
    <lineage>
        <taxon>Eukaryota</taxon>
        <taxon>Metazoa</taxon>
        <taxon>Ecdysozoa</taxon>
        <taxon>Arthropoda</taxon>
        <taxon>Hexapoda</taxon>
        <taxon>Insecta</taxon>
        <taxon>Pterygota</taxon>
        <taxon>Neoptera</taxon>
        <taxon>Polyneoptera</taxon>
        <taxon>Phasmatodea</taxon>
        <taxon>Verophasmatodea</taxon>
        <taxon>Anareolatae</taxon>
        <taxon>Phasmatidae</taxon>
        <taxon>Eurycanthinae</taxon>
        <taxon>Dryococelus</taxon>
    </lineage>
</organism>
<proteinExistence type="predicted"/>
<evidence type="ECO:0000313" key="1">
    <source>
        <dbReference type="EMBL" id="KAJ8886828.1"/>
    </source>
</evidence>
<protein>
    <submittedName>
        <fullName evidence="1">Uncharacterized protein</fullName>
    </submittedName>
</protein>
<reference evidence="1 2" key="1">
    <citation type="submission" date="2023-02" db="EMBL/GenBank/DDBJ databases">
        <title>LHISI_Scaffold_Assembly.</title>
        <authorList>
            <person name="Stuart O.P."/>
            <person name="Cleave R."/>
            <person name="Magrath M.J.L."/>
            <person name="Mikheyev A.S."/>
        </authorList>
    </citation>
    <scope>NUCLEOTIDE SEQUENCE [LARGE SCALE GENOMIC DNA]</scope>
    <source>
        <strain evidence="1">Daus_M_001</strain>
        <tissue evidence="1">Leg muscle</tissue>
    </source>
</reference>